<gene>
    <name evidence="3" type="ORF">BN873_300018</name>
</gene>
<dbReference type="Proteomes" id="UP000035760">
    <property type="component" value="Unassembled WGS sequence"/>
</dbReference>
<dbReference type="InterPro" id="IPR025392">
    <property type="entry name" value="DUF4124"/>
</dbReference>
<evidence type="ECO:0000256" key="1">
    <source>
        <dbReference type="SAM" id="MobiDB-lite"/>
    </source>
</evidence>
<dbReference type="OrthoDB" id="7068596at2"/>
<feature type="region of interest" description="Disordered" evidence="1">
    <location>
        <begin position="114"/>
        <end position="149"/>
    </location>
</feature>
<feature type="domain" description="DUF4124" evidence="2">
    <location>
        <begin position="51"/>
        <end position="94"/>
    </location>
</feature>
<dbReference type="AlphaFoldDB" id="W6M3Z9"/>
<evidence type="ECO:0000259" key="2">
    <source>
        <dbReference type="Pfam" id="PF13511"/>
    </source>
</evidence>
<protein>
    <recommendedName>
        <fullName evidence="2">DUF4124 domain-containing protein</fullName>
    </recommendedName>
</protein>
<comment type="caution">
    <text evidence="3">The sequence shown here is derived from an EMBL/GenBank/DDBJ whole genome shotgun (WGS) entry which is preliminary data.</text>
</comment>
<reference evidence="3" key="1">
    <citation type="submission" date="2013-07" db="EMBL/GenBank/DDBJ databases">
        <authorList>
            <person name="McIlroy S."/>
        </authorList>
    </citation>
    <scope>NUCLEOTIDE SEQUENCE [LARGE SCALE GENOMIC DNA]</scope>
    <source>
        <strain evidence="3">Run_A_D11</strain>
    </source>
</reference>
<feature type="domain" description="DUF4124" evidence="2">
    <location>
        <begin position="96"/>
        <end position="126"/>
    </location>
</feature>
<proteinExistence type="predicted"/>
<accession>W6M3Z9</accession>
<name>W6M3Z9_9GAMM</name>
<dbReference type="EMBL" id="CBTJ020000037">
    <property type="protein sequence ID" value="CDI02397.1"/>
    <property type="molecule type" value="Genomic_DNA"/>
</dbReference>
<reference evidence="3" key="2">
    <citation type="submission" date="2014-03" db="EMBL/GenBank/DDBJ databases">
        <title>Candidatus Competibacter-lineage genomes retrieved from metagenomes reveal functional metabolic diversity.</title>
        <authorList>
            <person name="McIlroy S.J."/>
            <person name="Albertsen M."/>
            <person name="Andresen E.K."/>
            <person name="Saunders A.M."/>
            <person name="Kristiansen R."/>
            <person name="Stokholm-Bjerregaard M."/>
            <person name="Nielsen K.L."/>
            <person name="Nielsen P.H."/>
        </authorList>
    </citation>
    <scope>NUCLEOTIDE SEQUENCE</scope>
    <source>
        <strain evidence="3">Run_A_D11</strain>
    </source>
</reference>
<dbReference type="STRING" id="1400863.BN873_300018"/>
<keyword evidence="4" id="KW-1185">Reference proteome</keyword>
<sequence length="149" mass="16228">MSGLPNGVFDEPNLRLSLSLMLAQTCLAARSSWRTSALATGLLLMQTGALVWAEEGVYSWKDATGRVHYSNRPPIDQPATLVPLNAKPVTVQPTERIYTWTDSAGKTHYAAKPPAGVEAKQLKEDDSSLSTIHSGQLRPGEETLLQEVR</sequence>
<evidence type="ECO:0000313" key="3">
    <source>
        <dbReference type="EMBL" id="CDI02397.1"/>
    </source>
</evidence>
<evidence type="ECO:0000313" key="4">
    <source>
        <dbReference type="Proteomes" id="UP000035760"/>
    </source>
</evidence>
<organism evidence="3 4">
    <name type="scientific">Candidatus Competibacter denitrificans Run_A_D11</name>
    <dbReference type="NCBI Taxonomy" id="1400863"/>
    <lineage>
        <taxon>Bacteria</taxon>
        <taxon>Pseudomonadati</taxon>
        <taxon>Pseudomonadota</taxon>
        <taxon>Gammaproteobacteria</taxon>
        <taxon>Candidatus Competibacteraceae</taxon>
        <taxon>Candidatus Competibacter</taxon>
    </lineage>
</organism>
<dbReference type="Pfam" id="PF13511">
    <property type="entry name" value="DUF4124"/>
    <property type="match status" value="2"/>
</dbReference>